<proteinExistence type="predicted"/>
<sequence>MAERGISMSVERAACRGFEALGRRPVAEDCGNQRLWVIREETQREAEIRIAGETMEEEMKRRRLKRCKK</sequence>
<gene>
    <name evidence="1" type="ORF">EYF80_058252</name>
</gene>
<reference evidence="1 2" key="1">
    <citation type="submission" date="2019-03" db="EMBL/GenBank/DDBJ databases">
        <title>First draft genome of Liparis tanakae, snailfish: a comprehensive survey of snailfish specific genes.</title>
        <authorList>
            <person name="Kim W."/>
            <person name="Song I."/>
            <person name="Jeong J.-H."/>
            <person name="Kim D."/>
            <person name="Kim S."/>
            <person name="Ryu S."/>
            <person name="Song J.Y."/>
            <person name="Lee S.K."/>
        </authorList>
    </citation>
    <scope>NUCLEOTIDE SEQUENCE [LARGE SCALE GENOMIC DNA]</scope>
    <source>
        <tissue evidence="1">Muscle</tissue>
    </source>
</reference>
<comment type="caution">
    <text evidence="1">The sequence shown here is derived from an EMBL/GenBank/DDBJ whole genome shotgun (WGS) entry which is preliminary data.</text>
</comment>
<evidence type="ECO:0000313" key="2">
    <source>
        <dbReference type="Proteomes" id="UP000314294"/>
    </source>
</evidence>
<name>A0A4Z2ET92_9TELE</name>
<protein>
    <submittedName>
        <fullName evidence="1">Uncharacterized protein</fullName>
    </submittedName>
</protein>
<keyword evidence="2" id="KW-1185">Reference proteome</keyword>
<dbReference type="EMBL" id="SRLO01003317">
    <property type="protein sequence ID" value="TNN31594.1"/>
    <property type="molecule type" value="Genomic_DNA"/>
</dbReference>
<organism evidence="1 2">
    <name type="scientific">Liparis tanakae</name>
    <name type="common">Tanaka's snailfish</name>
    <dbReference type="NCBI Taxonomy" id="230148"/>
    <lineage>
        <taxon>Eukaryota</taxon>
        <taxon>Metazoa</taxon>
        <taxon>Chordata</taxon>
        <taxon>Craniata</taxon>
        <taxon>Vertebrata</taxon>
        <taxon>Euteleostomi</taxon>
        <taxon>Actinopterygii</taxon>
        <taxon>Neopterygii</taxon>
        <taxon>Teleostei</taxon>
        <taxon>Neoteleostei</taxon>
        <taxon>Acanthomorphata</taxon>
        <taxon>Eupercaria</taxon>
        <taxon>Perciformes</taxon>
        <taxon>Cottioidei</taxon>
        <taxon>Cottales</taxon>
        <taxon>Liparidae</taxon>
        <taxon>Liparis</taxon>
    </lineage>
</organism>
<dbReference type="AlphaFoldDB" id="A0A4Z2ET92"/>
<accession>A0A4Z2ET92</accession>
<evidence type="ECO:0000313" key="1">
    <source>
        <dbReference type="EMBL" id="TNN31594.1"/>
    </source>
</evidence>
<dbReference type="Proteomes" id="UP000314294">
    <property type="component" value="Unassembled WGS sequence"/>
</dbReference>